<keyword evidence="1" id="KW-0812">Transmembrane</keyword>
<dbReference type="Pfam" id="PF12505">
    <property type="entry name" value="DUF3712"/>
    <property type="match status" value="1"/>
</dbReference>
<dbReference type="GO" id="GO:0000329">
    <property type="term" value="C:fungal-type vacuole membrane"/>
    <property type="evidence" value="ECO:0007669"/>
    <property type="project" value="InterPro"/>
</dbReference>
<dbReference type="AlphaFoldDB" id="A0A084GAY3"/>
<proteinExistence type="predicted"/>
<keyword evidence="3" id="KW-1185">Reference proteome</keyword>
<evidence type="ECO:0000313" key="3">
    <source>
        <dbReference type="Proteomes" id="UP000028545"/>
    </source>
</evidence>
<keyword evidence="1" id="KW-0472">Membrane</keyword>
<dbReference type="RefSeq" id="XP_016644294.1">
    <property type="nucleotide sequence ID" value="XM_016786288.1"/>
</dbReference>
<reference evidence="2 3" key="1">
    <citation type="journal article" date="2014" name="Genome Announc.">
        <title>Draft genome sequence of the pathogenic fungus Scedosporium apiospermum.</title>
        <authorList>
            <person name="Vandeputte P."/>
            <person name="Ghamrawi S."/>
            <person name="Rechenmann M."/>
            <person name="Iltis A."/>
            <person name="Giraud S."/>
            <person name="Fleury M."/>
            <person name="Thornton C."/>
            <person name="Delhaes L."/>
            <person name="Meyer W."/>
            <person name="Papon N."/>
            <person name="Bouchara J.P."/>
        </authorList>
    </citation>
    <scope>NUCLEOTIDE SEQUENCE [LARGE SCALE GENOMIC DNA]</scope>
    <source>
        <strain evidence="2 3">IHEM 14462</strain>
    </source>
</reference>
<name>A0A084GAY3_PSEDA</name>
<comment type="caution">
    <text evidence="2">The sequence shown here is derived from an EMBL/GenBank/DDBJ whole genome shotgun (WGS) entry which is preliminary data.</text>
</comment>
<accession>A0A084GAY3</accession>
<dbReference type="EMBL" id="JOWA01000088">
    <property type="protein sequence ID" value="KEZ44495.1"/>
    <property type="molecule type" value="Genomic_DNA"/>
</dbReference>
<dbReference type="InterPro" id="IPR046368">
    <property type="entry name" value="Tag1"/>
</dbReference>
<dbReference type="OrthoDB" id="10039566at2759"/>
<organism evidence="2 3">
    <name type="scientific">Pseudallescheria apiosperma</name>
    <name type="common">Scedosporium apiospermum</name>
    <dbReference type="NCBI Taxonomy" id="563466"/>
    <lineage>
        <taxon>Eukaryota</taxon>
        <taxon>Fungi</taxon>
        <taxon>Dikarya</taxon>
        <taxon>Ascomycota</taxon>
        <taxon>Pezizomycotina</taxon>
        <taxon>Sordariomycetes</taxon>
        <taxon>Hypocreomycetidae</taxon>
        <taxon>Microascales</taxon>
        <taxon>Microascaceae</taxon>
        <taxon>Scedosporium</taxon>
    </lineage>
</organism>
<dbReference type="KEGG" id="sapo:SAPIO_CDS3510"/>
<dbReference type="HOGENOM" id="CLU_035244_1_1_1"/>
<dbReference type="VEuPathDB" id="FungiDB:SAPIO_CDS3510"/>
<gene>
    <name evidence="2" type="ORF">SAPIO_CDS3510</name>
</gene>
<protein>
    <submittedName>
        <fullName evidence="2">Uncharacterized protein</fullName>
    </submittedName>
</protein>
<feature type="transmembrane region" description="Helical" evidence="1">
    <location>
        <begin position="30"/>
        <end position="54"/>
    </location>
</feature>
<evidence type="ECO:0000313" key="2">
    <source>
        <dbReference type="EMBL" id="KEZ44495.1"/>
    </source>
</evidence>
<keyword evidence="1" id="KW-1133">Transmembrane helix</keyword>
<sequence>MASDKDIKNETEFVAPAAKKRGCVNHCKRFWWVYLIGTIAAIILIVCLIIFVGVPNIAQNKLDDAELTLDSIVISQTKPNSYNMAVNSTIRTDGKTHATISPFTGVMYLEDLEPHTPFASVNFPETTSEKEQIVKVDQLVEVTNMDAYTTFNTWLLLNETLRLTIEGDTHVKVKGISKKFGVTFKKTVELKGINGFKGLKVHEDESQVDPMVKTKNYKGVVDVPNASILTIDIGNATFVNMYNGEDIGTVYMDNLILSPGVTTVSIYADIDQAPVLNAMTTQPHCVDGVIPFSMKGKDVTRDGEEIPYFAGALRALTQEVDIPLKQAFADAGLKDLKCLNVSSKKE</sequence>
<dbReference type="PANTHER" id="PTHR35895">
    <property type="entry name" value="CHROMOSOME 16, WHOLE GENOME SHOTGUN SEQUENCE"/>
    <property type="match status" value="1"/>
</dbReference>
<dbReference type="Proteomes" id="UP000028545">
    <property type="component" value="Unassembled WGS sequence"/>
</dbReference>
<dbReference type="OMA" id="AYPKIAQ"/>
<dbReference type="PANTHER" id="PTHR35895:SF1">
    <property type="entry name" value="LIPID-BINDING SERUM GLYCOPROTEIN C-TERMINAL DOMAIN-CONTAINING PROTEIN"/>
    <property type="match status" value="1"/>
</dbReference>
<dbReference type="GeneID" id="27722582"/>
<dbReference type="InterPro" id="IPR022185">
    <property type="entry name" value="DUF3712"/>
</dbReference>
<evidence type="ECO:0000256" key="1">
    <source>
        <dbReference type="SAM" id="Phobius"/>
    </source>
</evidence>